<gene>
    <name evidence="1" type="ORF">B1A_18947</name>
</gene>
<protein>
    <submittedName>
        <fullName evidence="1">Resolvase, holliday junction-type, YqgF-like protein</fullName>
        <ecNumber evidence="1">3.1.-.-</ecNumber>
    </submittedName>
</protein>
<dbReference type="EC" id="3.1.-.-" evidence="1"/>
<dbReference type="GO" id="GO:0005829">
    <property type="term" value="C:cytosol"/>
    <property type="evidence" value="ECO:0007669"/>
    <property type="project" value="TreeGrafter"/>
</dbReference>
<dbReference type="Gene3D" id="3.30.420.140">
    <property type="entry name" value="YqgF/RNase H-like domain"/>
    <property type="match status" value="1"/>
</dbReference>
<dbReference type="GO" id="GO:0016787">
    <property type="term" value="F:hydrolase activity"/>
    <property type="evidence" value="ECO:0007669"/>
    <property type="project" value="UniProtKB-KW"/>
</dbReference>
<dbReference type="AlphaFoldDB" id="T0ZY61"/>
<dbReference type="EMBL" id="AUZX01013979">
    <property type="protein sequence ID" value="EQD33599.1"/>
    <property type="molecule type" value="Genomic_DNA"/>
</dbReference>
<dbReference type="PANTHER" id="PTHR33317">
    <property type="entry name" value="POLYNUCLEOTIDYL TRANSFERASE, RIBONUCLEASE H-LIKE SUPERFAMILY PROTEIN"/>
    <property type="match status" value="1"/>
</dbReference>
<dbReference type="SUPFAM" id="SSF53098">
    <property type="entry name" value="Ribonuclease H-like"/>
    <property type="match status" value="1"/>
</dbReference>
<reference evidence="1" key="2">
    <citation type="journal article" date="2014" name="ISME J.">
        <title>Microbial stratification in low pH oxic and suboxic macroscopic growths along an acid mine drainage.</title>
        <authorList>
            <person name="Mendez-Garcia C."/>
            <person name="Mesa V."/>
            <person name="Sprenger R.R."/>
            <person name="Richter M."/>
            <person name="Diez M.S."/>
            <person name="Solano J."/>
            <person name="Bargiela R."/>
            <person name="Golyshina O.V."/>
            <person name="Manteca A."/>
            <person name="Ramos J.L."/>
            <person name="Gallego J.R."/>
            <person name="Llorente I."/>
            <person name="Martins Dos Santos V.A."/>
            <person name="Jensen O.N."/>
            <person name="Pelaez A.I."/>
            <person name="Sanchez J."/>
            <person name="Ferrer M."/>
        </authorList>
    </citation>
    <scope>NUCLEOTIDE SEQUENCE</scope>
</reference>
<dbReference type="CDD" id="cd16964">
    <property type="entry name" value="YqgF"/>
    <property type="match status" value="1"/>
</dbReference>
<dbReference type="NCBIfam" id="TIGR00250">
    <property type="entry name" value="RNAse_H_YqgF"/>
    <property type="match status" value="1"/>
</dbReference>
<name>T0ZY61_9ZZZZ</name>
<organism evidence="1">
    <name type="scientific">mine drainage metagenome</name>
    <dbReference type="NCBI Taxonomy" id="410659"/>
    <lineage>
        <taxon>unclassified sequences</taxon>
        <taxon>metagenomes</taxon>
        <taxon>ecological metagenomes</taxon>
    </lineage>
</organism>
<dbReference type="InterPro" id="IPR037027">
    <property type="entry name" value="YqgF/RNaseH-like_dom_sf"/>
</dbReference>
<accession>T0ZY61</accession>
<evidence type="ECO:0000313" key="1">
    <source>
        <dbReference type="EMBL" id="EQD33599.1"/>
    </source>
</evidence>
<sequence length="118" mass="12743">MRGAIETLAGGRDPAAVGAEIAQLAKSYDVERILVGLPRHMDGREGEGAAAARELAAACASATGLPVILWDERLSTKGAERLLIEADLSRAHRRRIIDRQAAQWILQSYLDQRRGPAS</sequence>
<dbReference type="PANTHER" id="PTHR33317:SF4">
    <property type="entry name" value="POLYNUCLEOTIDYL TRANSFERASE, RIBONUCLEASE H-LIKE SUPERFAMILY PROTEIN"/>
    <property type="match status" value="1"/>
</dbReference>
<proteinExistence type="predicted"/>
<dbReference type="InterPro" id="IPR012337">
    <property type="entry name" value="RNaseH-like_sf"/>
</dbReference>
<reference evidence="1" key="1">
    <citation type="submission" date="2013-08" db="EMBL/GenBank/DDBJ databases">
        <authorList>
            <person name="Mendez C."/>
            <person name="Richter M."/>
            <person name="Ferrer M."/>
            <person name="Sanchez J."/>
        </authorList>
    </citation>
    <scope>NUCLEOTIDE SEQUENCE</scope>
</reference>
<dbReference type="GO" id="GO:0000967">
    <property type="term" value="P:rRNA 5'-end processing"/>
    <property type="evidence" value="ECO:0007669"/>
    <property type="project" value="TreeGrafter"/>
</dbReference>
<dbReference type="Pfam" id="PF03652">
    <property type="entry name" value="RuvX"/>
    <property type="match status" value="1"/>
</dbReference>
<dbReference type="InterPro" id="IPR005227">
    <property type="entry name" value="YqgF"/>
</dbReference>
<keyword evidence="1" id="KW-0378">Hydrolase</keyword>
<comment type="caution">
    <text evidence="1">The sequence shown here is derived from an EMBL/GenBank/DDBJ whole genome shotgun (WGS) entry which is preliminary data.</text>
</comment>